<accession>A0A157ZG39</accession>
<evidence type="ECO:0000313" key="1">
    <source>
        <dbReference type="EMBL" id="SAK44494.1"/>
    </source>
</evidence>
<dbReference type="EMBL" id="FCOE02000002">
    <property type="protein sequence ID" value="SAK44494.1"/>
    <property type="molecule type" value="Genomic_DNA"/>
</dbReference>
<gene>
    <name evidence="1" type="ORF">AWB80_00765</name>
</gene>
<dbReference type="SUPFAM" id="SSF53300">
    <property type="entry name" value="vWA-like"/>
    <property type="match status" value="1"/>
</dbReference>
<dbReference type="CDD" id="cd00198">
    <property type="entry name" value="vWFA"/>
    <property type="match status" value="1"/>
</dbReference>
<dbReference type="OrthoDB" id="8532766at2"/>
<reference evidence="1" key="1">
    <citation type="submission" date="2016-01" db="EMBL/GenBank/DDBJ databases">
        <authorList>
            <person name="Peeters C."/>
        </authorList>
    </citation>
    <scope>NUCLEOTIDE SEQUENCE [LARGE SCALE GENOMIC DNA]</scope>
    <source>
        <strain evidence="1">LMG 29323</strain>
    </source>
</reference>
<evidence type="ECO:0000313" key="2">
    <source>
        <dbReference type="Proteomes" id="UP000054911"/>
    </source>
</evidence>
<evidence type="ECO:0008006" key="3">
    <source>
        <dbReference type="Google" id="ProtNLM"/>
    </source>
</evidence>
<dbReference type="RefSeq" id="WP_061173302.1">
    <property type="nucleotide sequence ID" value="NZ_FCOE02000002.1"/>
</dbReference>
<dbReference type="STRING" id="1777141.AWB80_00765"/>
<protein>
    <recommendedName>
        <fullName evidence="3">MxaL protein</fullName>
    </recommendedName>
</protein>
<dbReference type="AlphaFoldDB" id="A0A157ZG39"/>
<proteinExistence type="predicted"/>
<dbReference type="InterPro" id="IPR036465">
    <property type="entry name" value="vWFA_dom_sf"/>
</dbReference>
<dbReference type="Proteomes" id="UP000054911">
    <property type="component" value="Unassembled WGS sequence"/>
</dbReference>
<dbReference type="Gene3D" id="3.40.50.410">
    <property type="entry name" value="von Willebrand factor, type A domain"/>
    <property type="match status" value="1"/>
</dbReference>
<name>A0A157ZG39_9BURK</name>
<sequence>MSAIAATLAFLKRRNWAIVAAVPLLAAAVWMPDVMFQRNVYDYIVTFDITQSMDVEDVGTGNAPVSRLDFARAAMREGLERLPCGSKIGWSIFTGQSTLLLVPPIEVCANFDALLASLDRIGGDMRWTNWSRVAEGGVFAAVRTATNIGHDTSVLFFTDGQEAPPVLPGDQRVTDIPRGQVKGWLIGVGGDQPAPIPRTDRDGQRIGYWRADDVIQVPPQSRAGAGVESHEELSELREGYLSSIAQQVAFDYRRLRAPQDLTAAMMDERYAHRDRVPTSLNWAPAGLALALLVWRFLPAPARIRSRRLQPAVHQTRLRP</sequence>
<keyword evidence="2" id="KW-1185">Reference proteome</keyword>
<organism evidence="1 2">
    <name type="scientific">Caballeronia pedi</name>
    <dbReference type="NCBI Taxonomy" id="1777141"/>
    <lineage>
        <taxon>Bacteria</taxon>
        <taxon>Pseudomonadati</taxon>
        <taxon>Pseudomonadota</taxon>
        <taxon>Betaproteobacteria</taxon>
        <taxon>Burkholderiales</taxon>
        <taxon>Burkholderiaceae</taxon>
        <taxon>Caballeronia</taxon>
    </lineage>
</organism>
<comment type="caution">
    <text evidence="1">The sequence shown here is derived from an EMBL/GenBank/DDBJ whole genome shotgun (WGS) entry which is preliminary data.</text>
</comment>